<proteinExistence type="predicted"/>
<organism evidence="1 2">
    <name type="scientific">Pontiella desulfatans</name>
    <dbReference type="NCBI Taxonomy" id="2750659"/>
    <lineage>
        <taxon>Bacteria</taxon>
        <taxon>Pseudomonadati</taxon>
        <taxon>Kiritimatiellota</taxon>
        <taxon>Kiritimatiellia</taxon>
        <taxon>Kiritimatiellales</taxon>
        <taxon>Pontiellaceae</taxon>
        <taxon>Pontiella</taxon>
    </lineage>
</organism>
<dbReference type="SUPFAM" id="SSF52777">
    <property type="entry name" value="CoA-dependent acyltransferases"/>
    <property type="match status" value="1"/>
</dbReference>
<dbReference type="Proteomes" id="UP000366872">
    <property type="component" value="Unassembled WGS sequence"/>
</dbReference>
<dbReference type="EMBL" id="CAAHFG010000001">
    <property type="protein sequence ID" value="VGO12045.1"/>
    <property type="molecule type" value="Genomic_DNA"/>
</dbReference>
<gene>
    <name evidence="1" type="ORF">PDESU_00594</name>
</gene>
<dbReference type="InterPro" id="IPR023213">
    <property type="entry name" value="CAT-like_dom_sf"/>
</dbReference>
<evidence type="ECO:0000313" key="1">
    <source>
        <dbReference type="EMBL" id="VGO12045.1"/>
    </source>
</evidence>
<accession>A0A6C2TWI6</accession>
<name>A0A6C2TWI6_PONDE</name>
<reference evidence="1 2" key="1">
    <citation type="submission" date="2019-04" db="EMBL/GenBank/DDBJ databases">
        <authorList>
            <person name="Van Vliet M D."/>
        </authorList>
    </citation>
    <scope>NUCLEOTIDE SEQUENCE [LARGE SCALE GENOMIC DNA]</scope>
    <source>
        <strain evidence="1 2">F1</strain>
    </source>
</reference>
<keyword evidence="2" id="KW-1185">Reference proteome</keyword>
<dbReference type="Gene3D" id="3.30.559.10">
    <property type="entry name" value="Chloramphenicol acetyltransferase-like domain"/>
    <property type="match status" value="1"/>
</dbReference>
<dbReference type="AlphaFoldDB" id="A0A6C2TWI6"/>
<protein>
    <recommendedName>
        <fullName evidence="3">Condensation domain-containing protein</fullName>
    </recommendedName>
</protein>
<evidence type="ECO:0008006" key="3">
    <source>
        <dbReference type="Google" id="ProtNLM"/>
    </source>
</evidence>
<evidence type="ECO:0000313" key="2">
    <source>
        <dbReference type="Proteomes" id="UP000366872"/>
    </source>
</evidence>
<sequence>MIQTMWRATMRHTGGVGNASQIVLQLSGMLDEGLFSAAVREFAKAFPVLDGRESRMGSVLPFWRMPRKPEPPQIRVDVHRIKATAVFQTLEALVNTPFRSRNEYVVFHLLYPSEGGCLVALTFDHRLLDARGAEQFLLLLSRFFSGEVALGAIDAMPDPSPQGLVAPIKEGISSARCVGETVHRNVIGSGMIRLDEGGKAKGNRGRFLLHTLTEQETSDWLGRVDRDAGYLMFMPYALAAASTAFGKIAALKKRSGSFIVPCTTDLRPTGLSWKNTFFNHCSIFFFKVDAAVANDRAELIARFKSQFFNQTKAGFPRQFERFMALMRLVPLPLFEGLNAWNHASFSLGSVGKSLFEGETFCGHAIKKLYHMPLIPPQVGLGFFFSQINGRLTLGMAWRDGALTDREIKDVEAAFLAF</sequence>